<comment type="caution">
    <text evidence="2">The sequence shown here is derived from an EMBL/GenBank/DDBJ whole genome shotgun (WGS) entry which is preliminary data.</text>
</comment>
<dbReference type="EMBL" id="BAABCW010000013">
    <property type="protein sequence ID" value="GAA3514033.1"/>
    <property type="molecule type" value="Genomic_DNA"/>
</dbReference>
<proteinExistence type="predicted"/>
<feature type="transmembrane region" description="Helical" evidence="1">
    <location>
        <begin position="252"/>
        <end position="271"/>
    </location>
</feature>
<keyword evidence="3" id="KW-1185">Reference proteome</keyword>
<reference evidence="3" key="1">
    <citation type="journal article" date="2019" name="Int. J. Syst. Evol. Microbiol.">
        <title>The Global Catalogue of Microorganisms (GCM) 10K type strain sequencing project: providing services to taxonomists for standard genome sequencing and annotation.</title>
        <authorList>
            <consortium name="The Broad Institute Genomics Platform"/>
            <consortium name="The Broad Institute Genome Sequencing Center for Infectious Disease"/>
            <person name="Wu L."/>
            <person name="Ma J."/>
        </authorList>
    </citation>
    <scope>NUCLEOTIDE SEQUENCE [LARGE SCALE GENOMIC DNA]</scope>
    <source>
        <strain evidence="3">JCM 17106</strain>
    </source>
</reference>
<feature type="transmembrane region" description="Helical" evidence="1">
    <location>
        <begin position="213"/>
        <end position="240"/>
    </location>
</feature>
<dbReference type="Proteomes" id="UP001500459">
    <property type="component" value="Unassembled WGS sequence"/>
</dbReference>
<evidence type="ECO:0000313" key="2">
    <source>
        <dbReference type="EMBL" id="GAA3514033.1"/>
    </source>
</evidence>
<evidence type="ECO:0008006" key="4">
    <source>
        <dbReference type="Google" id="ProtNLM"/>
    </source>
</evidence>
<evidence type="ECO:0000313" key="3">
    <source>
        <dbReference type="Proteomes" id="UP001500459"/>
    </source>
</evidence>
<gene>
    <name evidence="2" type="ORF">GCM10022393_29900</name>
</gene>
<feature type="transmembrane region" description="Helical" evidence="1">
    <location>
        <begin position="160"/>
        <end position="184"/>
    </location>
</feature>
<keyword evidence="1" id="KW-0472">Membrane</keyword>
<accession>A0ABP6UPI8</accession>
<evidence type="ECO:0000256" key="1">
    <source>
        <dbReference type="SAM" id="Phobius"/>
    </source>
</evidence>
<feature type="transmembrane region" description="Helical" evidence="1">
    <location>
        <begin position="130"/>
        <end position="154"/>
    </location>
</feature>
<dbReference type="RefSeq" id="WP_344928796.1">
    <property type="nucleotide sequence ID" value="NZ_BAABCW010000013.1"/>
</dbReference>
<keyword evidence="1" id="KW-0812">Transmembrane</keyword>
<sequence>MQNKYIELKQRRDLGGIISTYFDFFKYNLKSFTNIFISYNGIFIFLLLGVSYLLVTGFIGMANASSGLSNTTEDESLMYIGFGFLLFFVIFIAVAALNYSLASAYLITYNKERKIITDKKQVWAVVNKNIGKIIVFILLLVVIYIGVSIVNMIIGIIPLIGFFANLIVGFAVTAWFGVSFMVMLNENKNASNAFGEGWNLVVGSFWKSVLVNLVLGFLVGILLLQFMLVPGILIGVYSFHLVDTNINIGESAVAKIIYIISTCIFLVIFTYSQSLSQFINGILYFSLHEGKYNIYTQERINQIGSGD</sequence>
<organism evidence="2 3">
    <name type="scientific">Aquimarina addita</name>
    <dbReference type="NCBI Taxonomy" id="870485"/>
    <lineage>
        <taxon>Bacteria</taxon>
        <taxon>Pseudomonadati</taxon>
        <taxon>Bacteroidota</taxon>
        <taxon>Flavobacteriia</taxon>
        <taxon>Flavobacteriales</taxon>
        <taxon>Flavobacteriaceae</taxon>
        <taxon>Aquimarina</taxon>
    </lineage>
</organism>
<name>A0ABP6UPI8_9FLAO</name>
<feature type="transmembrane region" description="Helical" evidence="1">
    <location>
        <begin position="79"/>
        <end position="109"/>
    </location>
</feature>
<keyword evidence="1" id="KW-1133">Transmembrane helix</keyword>
<protein>
    <recommendedName>
        <fullName evidence="4">Glycerophosphoryl diester phosphodiesterase membrane domain-containing protein</fullName>
    </recommendedName>
</protein>
<feature type="transmembrane region" description="Helical" evidence="1">
    <location>
        <begin position="36"/>
        <end position="59"/>
    </location>
</feature>